<gene>
    <name evidence="3" type="ORF">HNY73_006847</name>
</gene>
<evidence type="ECO:0000313" key="4">
    <source>
        <dbReference type="Proteomes" id="UP000807504"/>
    </source>
</evidence>
<name>A0A8T0FEL5_ARGBR</name>
<feature type="transmembrane region" description="Helical" evidence="2">
    <location>
        <begin position="67"/>
        <end position="91"/>
    </location>
</feature>
<dbReference type="InterPro" id="IPR040350">
    <property type="entry name" value="TMEM272"/>
</dbReference>
<evidence type="ECO:0000313" key="3">
    <source>
        <dbReference type="EMBL" id="KAF8788845.1"/>
    </source>
</evidence>
<proteinExistence type="predicted"/>
<dbReference type="Proteomes" id="UP000807504">
    <property type="component" value="Unassembled WGS sequence"/>
</dbReference>
<feature type="transmembrane region" description="Helical" evidence="2">
    <location>
        <begin position="360"/>
        <end position="381"/>
    </location>
</feature>
<feature type="transmembrane region" description="Helical" evidence="2">
    <location>
        <begin position="140"/>
        <end position="158"/>
    </location>
</feature>
<accession>A0A8T0FEL5</accession>
<dbReference type="AlphaFoldDB" id="A0A8T0FEL5"/>
<reference evidence="3" key="1">
    <citation type="journal article" date="2020" name="bioRxiv">
        <title>Chromosome-level reference genome of the European wasp spider Argiope bruennichi: a resource for studies on range expansion and evolutionary adaptation.</title>
        <authorList>
            <person name="Sheffer M.M."/>
            <person name="Hoppe A."/>
            <person name="Krehenwinkel H."/>
            <person name="Uhl G."/>
            <person name="Kuss A.W."/>
            <person name="Jensen L."/>
            <person name="Jensen C."/>
            <person name="Gillespie R.G."/>
            <person name="Hoff K.J."/>
            <person name="Prost S."/>
        </authorList>
    </citation>
    <scope>NUCLEOTIDE SEQUENCE</scope>
</reference>
<dbReference type="EMBL" id="JABXBU010000012">
    <property type="protein sequence ID" value="KAF8788845.1"/>
    <property type="molecule type" value="Genomic_DNA"/>
</dbReference>
<feature type="transmembrane region" description="Helical" evidence="2">
    <location>
        <begin position="281"/>
        <end position="302"/>
    </location>
</feature>
<feature type="transmembrane region" description="Helical" evidence="2">
    <location>
        <begin position="97"/>
        <end position="120"/>
    </location>
</feature>
<comment type="caution">
    <text evidence="3">The sequence shown here is derived from an EMBL/GenBank/DDBJ whole genome shotgun (WGS) entry which is preliminary data.</text>
</comment>
<feature type="transmembrane region" description="Helical" evidence="2">
    <location>
        <begin position="322"/>
        <end position="340"/>
    </location>
</feature>
<sequence>MKKLIPSAFPWRNSETSENDQTIDGGNSDEDELMNLLHRISVAKEQGDSSCIPKKFQHVILFYLKTYLCAVMEFADVILPLSALAMGITYIGHCPVFWFLPWLILLMGAETLIVLIYIWVKMNDENYPINQNIWIWHYRILEILLLIEIMCCFSAFFSTNDSTSENYCNSIFYCYVVFFNQAFIHRNTPAVRRPPERHQNDQMAAAALLQDIDNGTGAVHWYSAQRRMEEGRIGSEEHRVRPKCSVRCVVEMAVWLPVMMIQTSSVLMGSNYYNQCPRLQILPLILIIMGVIGIVFMIYVLFNFGEENSYGLKGKARKRIKAFCITCMIFWIPETVQYFIPVSFDPASAEYCNVVLYAYGIFWNAFTIFLAATGILLLIFIPERPVYLPTPRDTLEFQQRVGMLRNNNNYINDTHL</sequence>
<organism evidence="3 4">
    <name type="scientific">Argiope bruennichi</name>
    <name type="common">Wasp spider</name>
    <name type="synonym">Aranea bruennichi</name>
    <dbReference type="NCBI Taxonomy" id="94029"/>
    <lineage>
        <taxon>Eukaryota</taxon>
        <taxon>Metazoa</taxon>
        <taxon>Ecdysozoa</taxon>
        <taxon>Arthropoda</taxon>
        <taxon>Chelicerata</taxon>
        <taxon>Arachnida</taxon>
        <taxon>Araneae</taxon>
        <taxon>Araneomorphae</taxon>
        <taxon>Entelegynae</taxon>
        <taxon>Araneoidea</taxon>
        <taxon>Araneidae</taxon>
        <taxon>Argiope</taxon>
    </lineage>
</organism>
<evidence type="ECO:0000256" key="1">
    <source>
        <dbReference type="SAM" id="MobiDB-lite"/>
    </source>
</evidence>
<keyword evidence="2" id="KW-0472">Membrane</keyword>
<feature type="transmembrane region" description="Helical" evidence="2">
    <location>
        <begin position="248"/>
        <end position="269"/>
    </location>
</feature>
<protein>
    <submittedName>
        <fullName evidence="3">Uncharacterized protein</fullName>
    </submittedName>
</protein>
<keyword evidence="2" id="KW-1133">Transmembrane helix</keyword>
<keyword evidence="2" id="KW-0812">Transmembrane</keyword>
<feature type="compositionally biased region" description="Polar residues" evidence="1">
    <location>
        <begin position="13"/>
        <end position="25"/>
    </location>
</feature>
<evidence type="ECO:0000256" key="2">
    <source>
        <dbReference type="SAM" id="Phobius"/>
    </source>
</evidence>
<dbReference type="PANTHER" id="PTHR33444:SF2">
    <property type="entry name" value="MARVEL DOMAIN-CONTAINING PROTEIN"/>
    <property type="match status" value="1"/>
</dbReference>
<dbReference type="PANTHER" id="PTHR33444">
    <property type="entry name" value="SI:DKEY-19B23.12-RELATED"/>
    <property type="match status" value="1"/>
</dbReference>
<reference evidence="3" key="2">
    <citation type="submission" date="2020-06" db="EMBL/GenBank/DDBJ databases">
        <authorList>
            <person name="Sheffer M."/>
        </authorList>
    </citation>
    <scope>NUCLEOTIDE SEQUENCE</scope>
</reference>
<feature type="region of interest" description="Disordered" evidence="1">
    <location>
        <begin position="1"/>
        <end position="25"/>
    </location>
</feature>
<keyword evidence="4" id="KW-1185">Reference proteome</keyword>